<comment type="caution">
    <text evidence="3">The sequence shown here is derived from an EMBL/GenBank/DDBJ whole genome shotgun (WGS) entry which is preliminary data.</text>
</comment>
<organism evidence="3">
    <name type="scientific">bioreactor metagenome</name>
    <dbReference type="NCBI Taxonomy" id="1076179"/>
    <lineage>
        <taxon>unclassified sequences</taxon>
        <taxon>metagenomes</taxon>
        <taxon>ecological metagenomes</taxon>
    </lineage>
</organism>
<dbReference type="EMBL" id="VSSQ01125056">
    <property type="protein sequence ID" value="MPN55603.1"/>
    <property type="molecule type" value="Genomic_DNA"/>
</dbReference>
<evidence type="ECO:0000313" key="3">
    <source>
        <dbReference type="EMBL" id="MPN55603.1"/>
    </source>
</evidence>
<keyword evidence="2" id="KW-1283">Bacterial microcompartment</keyword>
<dbReference type="Gene3D" id="2.40.50.220">
    <property type="entry name" value="EutN/Ccml"/>
    <property type="match status" value="1"/>
</dbReference>
<gene>
    <name evidence="3" type="primary">eutN_8</name>
    <name evidence="3" type="ORF">SDC9_203287</name>
</gene>
<accession>A0A645J7Y7</accession>
<dbReference type="InterPro" id="IPR036677">
    <property type="entry name" value="EutN_CcmL_sf"/>
</dbReference>
<evidence type="ECO:0000256" key="2">
    <source>
        <dbReference type="ARBA" id="ARBA00024446"/>
    </source>
</evidence>
<comment type="subcellular location">
    <subcellularLocation>
        <location evidence="1">Bacterial microcompartment</location>
    </subcellularLocation>
</comment>
<evidence type="ECO:0000256" key="1">
    <source>
        <dbReference type="ARBA" id="ARBA00024322"/>
    </source>
</evidence>
<dbReference type="SUPFAM" id="SSF159133">
    <property type="entry name" value="EutN/CcmL-like"/>
    <property type="match status" value="1"/>
</dbReference>
<dbReference type="Pfam" id="PF03319">
    <property type="entry name" value="EutN_CcmL"/>
    <property type="match status" value="1"/>
</dbReference>
<reference evidence="3" key="1">
    <citation type="submission" date="2019-08" db="EMBL/GenBank/DDBJ databases">
        <authorList>
            <person name="Kucharzyk K."/>
            <person name="Murdoch R.W."/>
            <person name="Higgins S."/>
            <person name="Loffler F."/>
        </authorList>
    </citation>
    <scope>NUCLEOTIDE SEQUENCE</scope>
</reference>
<protein>
    <submittedName>
        <fullName evidence="3">Ethanolamine utilization protein EutN</fullName>
    </submittedName>
</protein>
<dbReference type="AlphaFoldDB" id="A0A645J7Y7"/>
<proteinExistence type="predicted"/>
<name>A0A645J7Y7_9ZZZZ</name>
<dbReference type="CDD" id="cd01614">
    <property type="entry name" value="EutN_CcmL"/>
    <property type="match status" value="1"/>
</dbReference>
<dbReference type="InterPro" id="IPR004992">
    <property type="entry name" value="EutN_CcmL"/>
</dbReference>
<dbReference type="PANTHER" id="PTHR36539">
    <property type="entry name" value="ETHANOLAMINE UTILIZATION PROTEIN EUTN"/>
    <property type="match status" value="1"/>
</dbReference>
<sequence>MKIGRVINNIWATRKDEALVGVKLLIVELLDKPDQNSSGTIIVAADIIGAGIGEKVLVTEGSSARQMGGMVSLPIDAIIVGIIDEEKAKVNGVAINE</sequence>
<dbReference type="GO" id="GO:0031469">
    <property type="term" value="C:bacterial microcompartment"/>
    <property type="evidence" value="ECO:0007669"/>
    <property type="project" value="UniProtKB-SubCell"/>
</dbReference>
<dbReference type="PROSITE" id="PS51932">
    <property type="entry name" value="BMV"/>
    <property type="match status" value="1"/>
</dbReference>